<dbReference type="InterPro" id="IPR034683">
    <property type="entry name" value="IspD/TarI"/>
</dbReference>
<dbReference type="PANTHER" id="PTHR32125">
    <property type="entry name" value="2-C-METHYL-D-ERYTHRITOL 4-PHOSPHATE CYTIDYLYLTRANSFERASE, CHLOROPLASTIC"/>
    <property type="match status" value="1"/>
</dbReference>
<dbReference type="STRING" id="52689.AKG39_01970"/>
<accession>A0A0L6U3Z5</accession>
<protein>
    <recommendedName>
        <fullName evidence="7">2-C-methyl-D-erythritol 4-phosphate cytidylyltransferase</fullName>
        <ecNumber evidence="7">2.7.7.60</ecNumber>
    </recommendedName>
    <alternativeName>
        <fullName evidence="7">4-diphosphocytidyl-2C-methyl-D-erythritol synthase</fullName>
    </alternativeName>
    <alternativeName>
        <fullName evidence="7">MEP cytidylyltransferase</fullName>
        <shortName evidence="7">MCT</shortName>
    </alternativeName>
</protein>
<dbReference type="EC" id="2.7.7.60" evidence="7"/>
<dbReference type="PANTHER" id="PTHR32125:SF4">
    <property type="entry name" value="2-C-METHYL-D-ERYTHRITOL 4-PHOSPHATE CYTIDYLYLTRANSFERASE, CHLOROPLASTIC"/>
    <property type="match status" value="1"/>
</dbReference>
<comment type="function">
    <text evidence="7">Catalyzes the formation of 4-diphosphocytidyl-2-C-methyl-D-erythritol from CTP and 2-C-methyl-D-erythritol 4-phosphate (MEP).</text>
</comment>
<evidence type="ECO:0000313" key="9">
    <source>
        <dbReference type="Proteomes" id="UP000036873"/>
    </source>
</evidence>
<name>A0A0L6U3Z5_9FIRM</name>
<evidence type="ECO:0000256" key="3">
    <source>
        <dbReference type="ARBA" id="ARBA00009789"/>
    </source>
</evidence>
<dbReference type="Pfam" id="PF01128">
    <property type="entry name" value="IspD"/>
    <property type="match status" value="1"/>
</dbReference>
<dbReference type="HAMAP" id="MF_00108">
    <property type="entry name" value="IspD"/>
    <property type="match status" value="1"/>
</dbReference>
<evidence type="ECO:0000256" key="4">
    <source>
        <dbReference type="ARBA" id="ARBA00022679"/>
    </source>
</evidence>
<keyword evidence="6 7" id="KW-0414">Isoprene biosynthesis</keyword>
<keyword evidence="9" id="KW-1185">Reference proteome</keyword>
<dbReference type="GO" id="GO:0019288">
    <property type="term" value="P:isopentenyl diphosphate biosynthetic process, methylerythritol 4-phosphate pathway"/>
    <property type="evidence" value="ECO:0007669"/>
    <property type="project" value="UniProtKB-UniRule"/>
</dbReference>
<dbReference type="PATRIC" id="fig|52689.4.peg.3092"/>
<dbReference type="Proteomes" id="UP000036873">
    <property type="component" value="Unassembled WGS sequence"/>
</dbReference>
<dbReference type="SUPFAM" id="SSF53448">
    <property type="entry name" value="Nucleotide-diphospho-sugar transferases"/>
    <property type="match status" value="1"/>
</dbReference>
<proteinExistence type="inferred from homology"/>
<keyword evidence="5 7" id="KW-0548">Nucleotidyltransferase</keyword>
<dbReference type="RefSeq" id="WP_050738679.1">
    <property type="nucleotide sequence ID" value="NZ_LGYO01000006.1"/>
</dbReference>
<dbReference type="AlphaFoldDB" id="A0A0L6U3Z5"/>
<comment type="pathway">
    <text evidence="2 7">Isoprenoid biosynthesis; isopentenyl diphosphate biosynthesis via DXP pathway; isopentenyl diphosphate from 1-deoxy-D-xylulose 5-phosphate: step 2/6.</text>
</comment>
<dbReference type="UniPathway" id="UPA00056">
    <property type="reaction ID" value="UER00093"/>
</dbReference>
<organism evidence="8 9">
    <name type="scientific">Acetobacterium bakii</name>
    <dbReference type="NCBI Taxonomy" id="52689"/>
    <lineage>
        <taxon>Bacteria</taxon>
        <taxon>Bacillati</taxon>
        <taxon>Bacillota</taxon>
        <taxon>Clostridia</taxon>
        <taxon>Eubacteriales</taxon>
        <taxon>Eubacteriaceae</taxon>
        <taxon>Acetobacterium</taxon>
    </lineage>
</organism>
<evidence type="ECO:0000256" key="5">
    <source>
        <dbReference type="ARBA" id="ARBA00022695"/>
    </source>
</evidence>
<comment type="similarity">
    <text evidence="3 7">Belongs to the IspD/TarI cytidylyltransferase family. IspD subfamily.</text>
</comment>
<dbReference type="OrthoDB" id="9806837at2"/>
<feature type="site" description="Transition state stabilizer" evidence="7">
    <location>
        <position position="25"/>
    </location>
</feature>
<keyword evidence="4 7" id="KW-0808">Transferase</keyword>
<evidence type="ECO:0000313" key="8">
    <source>
        <dbReference type="EMBL" id="KNZ43233.1"/>
    </source>
</evidence>
<dbReference type="InterPro" id="IPR029044">
    <property type="entry name" value="Nucleotide-diphossugar_trans"/>
</dbReference>
<evidence type="ECO:0000256" key="7">
    <source>
        <dbReference type="HAMAP-Rule" id="MF_00108"/>
    </source>
</evidence>
<dbReference type="EMBL" id="LGYO01000006">
    <property type="protein sequence ID" value="KNZ43233.1"/>
    <property type="molecule type" value="Genomic_DNA"/>
</dbReference>
<feature type="site" description="Transition state stabilizer" evidence="7">
    <location>
        <position position="18"/>
    </location>
</feature>
<dbReference type="GO" id="GO:0050518">
    <property type="term" value="F:2-C-methyl-D-erythritol 4-phosphate cytidylyltransferase activity"/>
    <property type="evidence" value="ECO:0007669"/>
    <property type="project" value="UniProtKB-UniRule"/>
</dbReference>
<dbReference type="InterPro" id="IPR001228">
    <property type="entry name" value="IspD"/>
</dbReference>
<dbReference type="FunFam" id="3.90.550.10:FF:000003">
    <property type="entry name" value="2-C-methyl-D-erythritol 4-phosphate cytidylyltransferase"/>
    <property type="match status" value="1"/>
</dbReference>
<evidence type="ECO:0000256" key="2">
    <source>
        <dbReference type="ARBA" id="ARBA00004787"/>
    </source>
</evidence>
<evidence type="ECO:0000256" key="1">
    <source>
        <dbReference type="ARBA" id="ARBA00001282"/>
    </source>
</evidence>
<gene>
    <name evidence="7" type="primary">ispD</name>
    <name evidence="8" type="ORF">AKG39_01970</name>
</gene>
<sequence length="240" mass="27223">MERLFTSVIIPAAGQGRRMNASINKQYLTLSGKPILAHTLDVFERCPLINEIILVVNKEEFRICQQQVLKLYHYKKVHLVEGGDTRQESVYQGLKAVNPRADIVMTHDGARPIIQESVIIESIYETMKHQATVVGVPAKNTIKVINVDGFVEHTPDRDYLVEIQTPQTFAFKLLREAHESARKEGIEGTDDAFLVERLGHPVKIVTGHYTNIKITTPEDLIIAESIIKRFDKNDKRGKKN</sequence>
<reference evidence="9" key="1">
    <citation type="submission" date="2015-07" db="EMBL/GenBank/DDBJ databases">
        <title>Draft genome sequence of Acetobacterium bakii DSM 8293, a potential psychrophilic chemical producer through syngas fermentation.</title>
        <authorList>
            <person name="Song Y."/>
            <person name="Hwang S."/>
            <person name="Cho B.-K."/>
        </authorList>
    </citation>
    <scope>NUCLEOTIDE SEQUENCE [LARGE SCALE GENOMIC DNA]</scope>
    <source>
        <strain evidence="9">DSM 8239</strain>
    </source>
</reference>
<dbReference type="Gene3D" id="3.90.550.10">
    <property type="entry name" value="Spore Coat Polysaccharide Biosynthesis Protein SpsA, Chain A"/>
    <property type="match status" value="1"/>
</dbReference>
<dbReference type="NCBIfam" id="TIGR00453">
    <property type="entry name" value="ispD"/>
    <property type="match status" value="1"/>
</dbReference>
<dbReference type="PROSITE" id="PS01295">
    <property type="entry name" value="ISPD"/>
    <property type="match status" value="1"/>
</dbReference>
<feature type="site" description="Positions MEP for the nucleophilic attack" evidence="7">
    <location>
        <position position="213"/>
    </location>
</feature>
<comment type="catalytic activity">
    <reaction evidence="1 7">
        <text>2-C-methyl-D-erythritol 4-phosphate + CTP + H(+) = 4-CDP-2-C-methyl-D-erythritol + diphosphate</text>
        <dbReference type="Rhea" id="RHEA:13429"/>
        <dbReference type="ChEBI" id="CHEBI:15378"/>
        <dbReference type="ChEBI" id="CHEBI:33019"/>
        <dbReference type="ChEBI" id="CHEBI:37563"/>
        <dbReference type="ChEBI" id="CHEBI:57823"/>
        <dbReference type="ChEBI" id="CHEBI:58262"/>
        <dbReference type="EC" id="2.7.7.60"/>
    </reaction>
</comment>
<feature type="site" description="Positions MEP for the nucleophilic attack" evidence="7">
    <location>
        <position position="157"/>
    </location>
</feature>
<evidence type="ECO:0000256" key="6">
    <source>
        <dbReference type="ARBA" id="ARBA00023229"/>
    </source>
</evidence>
<dbReference type="InterPro" id="IPR018294">
    <property type="entry name" value="ISPD_synthase_CS"/>
</dbReference>
<comment type="caution">
    <text evidence="8">The sequence shown here is derived from an EMBL/GenBank/DDBJ whole genome shotgun (WGS) entry which is preliminary data.</text>
</comment>
<dbReference type="CDD" id="cd02516">
    <property type="entry name" value="CDP-ME_synthetase"/>
    <property type="match status" value="1"/>
</dbReference>
<dbReference type="InterPro" id="IPR050088">
    <property type="entry name" value="IspD/TarI_cytidylyltransf_bact"/>
</dbReference>